<evidence type="ECO:0000313" key="1">
    <source>
        <dbReference type="EMBL" id="MBB5348738.1"/>
    </source>
</evidence>
<protein>
    <recommendedName>
        <fullName evidence="3">5-nitroimidazole antibiotic resistance protein</fullName>
    </recommendedName>
</protein>
<name>A0A840V1K8_9BACT</name>
<comment type="caution">
    <text evidence="1">The sequence shown here is derived from an EMBL/GenBank/DDBJ whole genome shotgun (WGS) entry which is preliminary data.</text>
</comment>
<dbReference type="PANTHER" id="PTHR34071:SF2">
    <property type="entry name" value="FLAVIN-NUCLEOTIDE-BINDING PROTEIN"/>
    <property type="match status" value="1"/>
</dbReference>
<evidence type="ECO:0008006" key="3">
    <source>
        <dbReference type="Google" id="ProtNLM"/>
    </source>
</evidence>
<gene>
    <name evidence="1" type="ORF">HNQ81_002478</name>
</gene>
<accession>A0A840V1K8</accession>
<keyword evidence="2" id="KW-1185">Reference proteome</keyword>
<dbReference type="InterPro" id="IPR024747">
    <property type="entry name" value="Pyridox_Oxase-rel"/>
</dbReference>
<sequence>MFRDLRRKRQLLSEAATIAILNTCTSGVLALTGDDEYPYAVPLSYAYMDGRLFFHFARAGHKIDAIARNDKASFCVIAQDEVIEKTFTTHFRSVIVFGKIRILLEDNERRYALQCLVEKYSPHFVAEGQQEMQREWSRVCVAELKILITTETQPRQIYP</sequence>
<dbReference type="RefSeq" id="WP_183351567.1">
    <property type="nucleotide sequence ID" value="NZ_JACHEO010000015.1"/>
</dbReference>
<dbReference type="PANTHER" id="PTHR34071">
    <property type="entry name" value="5-NITROIMIDAZOLE ANTIBIOTICS RESISTANCE PROTEIN, NIMA-FAMILY-RELATED PROTEIN-RELATED"/>
    <property type="match status" value="1"/>
</dbReference>
<organism evidence="1 2">
    <name type="scientific">Desulfoprunum benzoelyticum</name>
    <dbReference type="NCBI Taxonomy" id="1506996"/>
    <lineage>
        <taxon>Bacteria</taxon>
        <taxon>Pseudomonadati</taxon>
        <taxon>Thermodesulfobacteriota</taxon>
        <taxon>Desulfobulbia</taxon>
        <taxon>Desulfobulbales</taxon>
        <taxon>Desulfobulbaceae</taxon>
        <taxon>Desulfoprunum</taxon>
    </lineage>
</organism>
<proteinExistence type="predicted"/>
<dbReference type="Gene3D" id="2.30.110.10">
    <property type="entry name" value="Electron Transport, Fmn-binding Protein, Chain A"/>
    <property type="match status" value="1"/>
</dbReference>
<evidence type="ECO:0000313" key="2">
    <source>
        <dbReference type="Proteomes" id="UP000539642"/>
    </source>
</evidence>
<dbReference type="SUPFAM" id="SSF50475">
    <property type="entry name" value="FMN-binding split barrel"/>
    <property type="match status" value="1"/>
</dbReference>
<dbReference type="AlphaFoldDB" id="A0A840V1K8"/>
<reference evidence="1 2" key="1">
    <citation type="submission" date="2020-08" db="EMBL/GenBank/DDBJ databases">
        <title>Genomic Encyclopedia of Type Strains, Phase IV (KMG-IV): sequencing the most valuable type-strain genomes for metagenomic binning, comparative biology and taxonomic classification.</title>
        <authorList>
            <person name="Goeker M."/>
        </authorList>
    </citation>
    <scope>NUCLEOTIDE SEQUENCE [LARGE SCALE GENOMIC DNA]</scope>
    <source>
        <strain evidence="1 2">DSM 28570</strain>
    </source>
</reference>
<dbReference type="EMBL" id="JACHEO010000015">
    <property type="protein sequence ID" value="MBB5348738.1"/>
    <property type="molecule type" value="Genomic_DNA"/>
</dbReference>
<dbReference type="Proteomes" id="UP000539642">
    <property type="component" value="Unassembled WGS sequence"/>
</dbReference>
<dbReference type="InterPro" id="IPR012349">
    <property type="entry name" value="Split_barrel_FMN-bd"/>
</dbReference>
<dbReference type="Pfam" id="PF12900">
    <property type="entry name" value="Pyridox_ox_2"/>
    <property type="match status" value="1"/>
</dbReference>